<feature type="transmembrane region" description="Helical" evidence="3">
    <location>
        <begin position="97"/>
        <end position="122"/>
    </location>
</feature>
<evidence type="ECO:0000256" key="1">
    <source>
        <dbReference type="ARBA" id="ARBA00023125"/>
    </source>
</evidence>
<keyword evidence="3" id="KW-0812">Transmembrane</keyword>
<name>A0A1H9KK63_BUTFI</name>
<proteinExistence type="predicted"/>
<dbReference type="AlphaFoldDB" id="A0A1H9KK63"/>
<keyword evidence="3" id="KW-1133">Transmembrane helix</keyword>
<sequence length="214" mass="24514">MDQIKIGKFIASCRKEKGMTQAYLAEKLGISDRAVSKWETGKSLPDTGIMLELCDLLDINVNELLSGEKIMTETYNKKAEENLLQMRKEVEEKDRQLLSLEIMIGVPATVAGIVLCFVASFVEMSTALRIILIVFAMLIIFTFAFIAVGIEQKAGYYECQKCHDRHVPTYWQTNLAMHKGRTRYMKCPVCGEWSWQKKYLTKERSDDTPVKIIR</sequence>
<evidence type="ECO:0000259" key="4">
    <source>
        <dbReference type="PROSITE" id="PS50943"/>
    </source>
</evidence>
<keyword evidence="3" id="KW-0472">Membrane</keyword>
<evidence type="ECO:0000313" key="6">
    <source>
        <dbReference type="Proteomes" id="UP000182584"/>
    </source>
</evidence>
<dbReference type="EMBL" id="FOGJ01000001">
    <property type="protein sequence ID" value="SEQ99488.1"/>
    <property type="molecule type" value="Genomic_DNA"/>
</dbReference>
<dbReference type="eggNOG" id="COG1396">
    <property type="taxonomic scope" value="Bacteria"/>
</dbReference>
<gene>
    <name evidence="5" type="ORF">SAMN04487884_10184</name>
</gene>
<dbReference type="SUPFAM" id="SSF47413">
    <property type="entry name" value="lambda repressor-like DNA-binding domains"/>
    <property type="match status" value="1"/>
</dbReference>
<accession>A0A1H9KK63</accession>
<organism evidence="5 6">
    <name type="scientific">Butyrivibrio fibrisolvens</name>
    <dbReference type="NCBI Taxonomy" id="831"/>
    <lineage>
        <taxon>Bacteria</taxon>
        <taxon>Bacillati</taxon>
        <taxon>Bacillota</taxon>
        <taxon>Clostridia</taxon>
        <taxon>Lachnospirales</taxon>
        <taxon>Lachnospiraceae</taxon>
        <taxon>Butyrivibrio</taxon>
    </lineage>
</organism>
<dbReference type="Proteomes" id="UP000182584">
    <property type="component" value="Unassembled WGS sequence"/>
</dbReference>
<dbReference type="InterPro" id="IPR001387">
    <property type="entry name" value="Cro/C1-type_HTH"/>
</dbReference>
<keyword evidence="1" id="KW-0238">DNA-binding</keyword>
<dbReference type="Gene3D" id="1.10.260.40">
    <property type="entry name" value="lambda repressor-like DNA-binding domains"/>
    <property type="match status" value="1"/>
</dbReference>
<protein>
    <submittedName>
        <fullName evidence="5">Transcriptional regulator, contains XRE-family HTH domain</fullName>
    </submittedName>
</protein>
<keyword evidence="2" id="KW-0175">Coiled coil</keyword>
<reference evidence="5 6" key="1">
    <citation type="submission" date="2016-10" db="EMBL/GenBank/DDBJ databases">
        <authorList>
            <person name="de Groot N.N."/>
        </authorList>
    </citation>
    <scope>NUCLEOTIDE SEQUENCE [LARGE SCALE GENOMIC DNA]</scope>
    <source>
        <strain evidence="5 6">AR40</strain>
    </source>
</reference>
<dbReference type="Pfam" id="PF01381">
    <property type="entry name" value="HTH_3"/>
    <property type="match status" value="1"/>
</dbReference>
<dbReference type="PROSITE" id="PS50943">
    <property type="entry name" value="HTH_CROC1"/>
    <property type="match status" value="1"/>
</dbReference>
<feature type="coiled-coil region" evidence="2">
    <location>
        <begin position="76"/>
        <end position="103"/>
    </location>
</feature>
<dbReference type="InterPro" id="IPR010982">
    <property type="entry name" value="Lambda_DNA-bd_dom_sf"/>
</dbReference>
<dbReference type="CDD" id="cd00093">
    <property type="entry name" value="HTH_XRE"/>
    <property type="match status" value="1"/>
</dbReference>
<evidence type="ECO:0000313" key="5">
    <source>
        <dbReference type="EMBL" id="SEQ99488.1"/>
    </source>
</evidence>
<dbReference type="GO" id="GO:0003677">
    <property type="term" value="F:DNA binding"/>
    <property type="evidence" value="ECO:0007669"/>
    <property type="project" value="UniProtKB-KW"/>
</dbReference>
<dbReference type="PANTHER" id="PTHR46558">
    <property type="entry name" value="TRACRIPTIONAL REGULATORY PROTEIN-RELATED-RELATED"/>
    <property type="match status" value="1"/>
</dbReference>
<dbReference type="OrthoDB" id="9813152at2"/>
<dbReference type="PANTHER" id="PTHR46558:SF11">
    <property type="entry name" value="HTH-TYPE TRANSCRIPTIONAL REGULATOR XRE"/>
    <property type="match status" value="1"/>
</dbReference>
<dbReference type="RefSeq" id="WP_051212847.1">
    <property type="nucleotide sequence ID" value="NZ_FOGJ01000001.1"/>
</dbReference>
<evidence type="ECO:0000256" key="2">
    <source>
        <dbReference type="SAM" id="Coils"/>
    </source>
</evidence>
<evidence type="ECO:0000256" key="3">
    <source>
        <dbReference type="SAM" id="Phobius"/>
    </source>
</evidence>
<feature type="domain" description="HTH cro/C1-type" evidence="4">
    <location>
        <begin position="10"/>
        <end position="64"/>
    </location>
</feature>
<dbReference type="SMART" id="SM00530">
    <property type="entry name" value="HTH_XRE"/>
    <property type="match status" value="1"/>
</dbReference>
<feature type="transmembrane region" description="Helical" evidence="3">
    <location>
        <begin position="128"/>
        <end position="150"/>
    </location>
</feature>